<reference evidence="21" key="2">
    <citation type="submission" date="2019-04" db="EMBL/GenBank/DDBJ databases">
        <title>First mitogenome for the tribe Saccharosydnini (Hemiptera: Fulgoroidea: Delphacidae: Delphacinae) and a divergence time estimation for three predominant rice planthoppers.</title>
        <authorList>
            <person name="Huang Y.X."/>
            <person name="Qin D.Z."/>
        </authorList>
    </citation>
    <scope>NUCLEOTIDE SEQUENCE</scope>
</reference>
<keyword evidence="8 18" id="KW-0812">Transmembrane</keyword>
<evidence type="ECO:0000256" key="18">
    <source>
        <dbReference type="RuleBase" id="RU003403"/>
    </source>
</evidence>
<evidence type="ECO:0000256" key="16">
    <source>
        <dbReference type="ARBA" id="ARBA00023136"/>
    </source>
</evidence>
<feature type="signal peptide" evidence="19">
    <location>
        <begin position="1"/>
        <end position="24"/>
    </location>
</feature>
<comment type="function">
    <text evidence="1">Core subunit of the mitochondrial membrane respiratory chain NADH dehydrogenase (Complex I) that is believed to belong to the minimal assembly required for catalysis. Complex I functions in the transfer of electrons from NADH to the respiratory chain. The immediate electron acceptor for the enzyme is believed to be ubiquinone.</text>
</comment>
<evidence type="ECO:0000259" key="20">
    <source>
        <dbReference type="Pfam" id="PF00361"/>
    </source>
</evidence>
<keyword evidence="10 18" id="KW-1278">Translocase</keyword>
<evidence type="ECO:0000256" key="12">
    <source>
        <dbReference type="ARBA" id="ARBA00022989"/>
    </source>
</evidence>
<feature type="transmembrane region" description="Helical" evidence="18">
    <location>
        <begin position="30"/>
        <end position="46"/>
    </location>
</feature>
<evidence type="ECO:0000256" key="6">
    <source>
        <dbReference type="ARBA" id="ARBA00022448"/>
    </source>
</evidence>
<comment type="function">
    <text evidence="18">Core subunit of the mitochondrial membrane respiratory chain NADH dehydrogenase (Complex I) which catalyzes electron transfer from NADH through the respiratory chain, using ubiquinone as an electron acceptor. Essential for the catalytic activity and assembly of complex I.</text>
</comment>
<reference evidence="21" key="1">
    <citation type="submission" date="2017-11" db="EMBL/GenBank/DDBJ databases">
        <authorList>
            <person name="Huang Y."/>
            <person name="Qin D."/>
        </authorList>
    </citation>
    <scope>NUCLEOTIDE SEQUENCE</scope>
</reference>
<evidence type="ECO:0000256" key="2">
    <source>
        <dbReference type="ARBA" id="ARBA00004448"/>
    </source>
</evidence>
<keyword evidence="14 18" id="KW-0830">Ubiquinone</keyword>
<keyword evidence="7 18" id="KW-0679">Respiratory chain</keyword>
<feature type="chain" id="PRO_5019758037" description="NADH-ubiquinone oxidoreductase chain 2" evidence="19">
    <location>
        <begin position="25"/>
        <end position="319"/>
    </location>
</feature>
<evidence type="ECO:0000256" key="14">
    <source>
        <dbReference type="ARBA" id="ARBA00023075"/>
    </source>
</evidence>
<dbReference type="InterPro" id="IPR003917">
    <property type="entry name" value="NADH_UbQ_OxRdtase_chain2"/>
</dbReference>
<dbReference type="InterPro" id="IPR050175">
    <property type="entry name" value="Complex_I_Subunit_2"/>
</dbReference>
<evidence type="ECO:0000313" key="21">
    <source>
        <dbReference type="EMBL" id="AVV32034.1"/>
    </source>
</evidence>
<dbReference type="PANTHER" id="PTHR46552">
    <property type="entry name" value="NADH-UBIQUINONE OXIDOREDUCTASE CHAIN 2"/>
    <property type="match status" value="1"/>
</dbReference>
<keyword evidence="12 18" id="KW-1133">Transmembrane helix</keyword>
<dbReference type="Pfam" id="PF00361">
    <property type="entry name" value="Proton_antipo_M"/>
    <property type="match status" value="1"/>
</dbReference>
<keyword evidence="11 18" id="KW-0249">Electron transport</keyword>
<comment type="subcellular location">
    <subcellularLocation>
        <location evidence="2 18">Mitochondrion inner membrane</location>
        <topology evidence="2 18">Multi-pass membrane protein</topology>
    </subcellularLocation>
</comment>
<accession>A0A493QP13</accession>
<evidence type="ECO:0000256" key="11">
    <source>
        <dbReference type="ARBA" id="ARBA00022982"/>
    </source>
</evidence>
<dbReference type="RefSeq" id="YP_009629398.1">
    <property type="nucleotide sequence ID" value="NC_042179.1"/>
</dbReference>
<evidence type="ECO:0000256" key="8">
    <source>
        <dbReference type="ARBA" id="ARBA00022692"/>
    </source>
</evidence>
<protein>
    <recommendedName>
        <fullName evidence="5 18">NADH-ubiquinone oxidoreductase chain 2</fullName>
        <ecNumber evidence="4 18">7.1.1.2</ecNumber>
    </recommendedName>
</protein>
<dbReference type="EMBL" id="MG515237">
    <property type="protein sequence ID" value="AVV32034.1"/>
    <property type="molecule type" value="Genomic_DNA"/>
</dbReference>
<name>A0A493QP13_9HEMI</name>
<evidence type="ECO:0000256" key="15">
    <source>
        <dbReference type="ARBA" id="ARBA00023128"/>
    </source>
</evidence>
<keyword evidence="15 18" id="KW-0496">Mitochondrion</keyword>
<comment type="similarity">
    <text evidence="3 18">Belongs to the complex I subunit 2 family.</text>
</comment>
<dbReference type="GeneID" id="40139624"/>
<evidence type="ECO:0000256" key="3">
    <source>
        <dbReference type="ARBA" id="ARBA00007012"/>
    </source>
</evidence>
<feature type="transmembrane region" description="Helical" evidence="18">
    <location>
        <begin position="138"/>
        <end position="158"/>
    </location>
</feature>
<dbReference type="GO" id="GO:0005743">
    <property type="term" value="C:mitochondrial inner membrane"/>
    <property type="evidence" value="ECO:0007669"/>
    <property type="project" value="UniProtKB-SubCell"/>
</dbReference>
<keyword evidence="19" id="KW-0732">Signal</keyword>
<evidence type="ECO:0000256" key="9">
    <source>
        <dbReference type="ARBA" id="ARBA00022792"/>
    </source>
</evidence>
<evidence type="ECO:0000256" key="10">
    <source>
        <dbReference type="ARBA" id="ARBA00022967"/>
    </source>
</evidence>
<dbReference type="GO" id="GO:0008137">
    <property type="term" value="F:NADH dehydrogenase (ubiquinone) activity"/>
    <property type="evidence" value="ECO:0007669"/>
    <property type="project" value="UniProtKB-EC"/>
</dbReference>
<evidence type="ECO:0000256" key="7">
    <source>
        <dbReference type="ARBA" id="ARBA00022660"/>
    </source>
</evidence>
<geneLocation type="mitochondrion" evidence="21"/>
<evidence type="ECO:0000256" key="5">
    <source>
        <dbReference type="ARBA" id="ARBA00021008"/>
    </source>
</evidence>
<evidence type="ECO:0000256" key="17">
    <source>
        <dbReference type="ARBA" id="ARBA00049551"/>
    </source>
</evidence>
<keyword evidence="6" id="KW-0813">Transport</keyword>
<feature type="transmembrane region" description="Helical" evidence="18">
    <location>
        <begin position="258"/>
        <end position="277"/>
    </location>
</feature>
<proteinExistence type="inferred from homology"/>
<feature type="transmembrane region" description="Helical" evidence="18">
    <location>
        <begin position="298"/>
        <end position="318"/>
    </location>
</feature>
<comment type="catalytic activity">
    <reaction evidence="17 18">
        <text>a ubiquinone + NADH + 5 H(+)(in) = a ubiquinol + NAD(+) + 4 H(+)(out)</text>
        <dbReference type="Rhea" id="RHEA:29091"/>
        <dbReference type="Rhea" id="RHEA-COMP:9565"/>
        <dbReference type="Rhea" id="RHEA-COMP:9566"/>
        <dbReference type="ChEBI" id="CHEBI:15378"/>
        <dbReference type="ChEBI" id="CHEBI:16389"/>
        <dbReference type="ChEBI" id="CHEBI:17976"/>
        <dbReference type="ChEBI" id="CHEBI:57540"/>
        <dbReference type="ChEBI" id="CHEBI:57945"/>
        <dbReference type="EC" id="7.1.1.2"/>
    </reaction>
</comment>
<evidence type="ECO:0000256" key="19">
    <source>
        <dbReference type="SAM" id="SignalP"/>
    </source>
</evidence>
<feature type="transmembrane region" description="Helical" evidence="18">
    <location>
        <begin position="58"/>
        <end position="79"/>
    </location>
</feature>
<sequence length="319" mass="37585">MKMNMSKLLMLMTLMLSSISSLSSNNWLTLWILMELNLFMFMPMISKNKINDQSMKYFIIQTLASNLLIFSIMMNAINLNMINNNLTIMLSLMLKIGMVPLHIWMPEIMSKMSWKECFILTTMLKIIPMIFIKKMISFKLIILPMIVSMFVASISGFNQLNLKKMMAYSSIFNLSWMINAFFLGKKMIIIFLLIYSSLNMKIMYLFNNNNLIYLNQMKNLNFLQKMHINLNLISIMGLPPMMGFFPKWMMLKLMINKSLMLSSSMILTSIISMYMYMQIMSMNMFNFTFKKKKNNLNLSKSISLINMLIIPTIFFYWIN</sequence>
<gene>
    <name evidence="21" type="primary">ND2</name>
</gene>
<organism evidence="21">
    <name type="scientific">Saccharosydne procerus</name>
    <dbReference type="NCBI Taxonomy" id="871471"/>
    <lineage>
        <taxon>Eukaryota</taxon>
        <taxon>Metazoa</taxon>
        <taxon>Ecdysozoa</taxon>
        <taxon>Arthropoda</taxon>
        <taxon>Hexapoda</taxon>
        <taxon>Insecta</taxon>
        <taxon>Pterygota</taxon>
        <taxon>Neoptera</taxon>
        <taxon>Paraneoptera</taxon>
        <taxon>Hemiptera</taxon>
        <taxon>Auchenorrhyncha</taxon>
        <taxon>Fulgoroidea</taxon>
        <taxon>Delphacidae</taxon>
        <taxon>Delphacinae</taxon>
        <taxon>Saccharosydne</taxon>
    </lineage>
</organism>
<dbReference type="AlphaFoldDB" id="A0A493QP13"/>
<dbReference type="EC" id="7.1.1.2" evidence="4 18"/>
<keyword evidence="9 18" id="KW-0999">Mitochondrion inner membrane</keyword>
<dbReference type="CTD" id="4536"/>
<feature type="domain" description="NADH:quinone oxidoreductase/Mrp antiporter transmembrane" evidence="20">
    <location>
        <begin position="24"/>
        <end position="271"/>
    </location>
</feature>
<dbReference type="GO" id="GO:0006120">
    <property type="term" value="P:mitochondrial electron transport, NADH to ubiquinone"/>
    <property type="evidence" value="ECO:0007669"/>
    <property type="project" value="InterPro"/>
</dbReference>
<dbReference type="PRINTS" id="PR01436">
    <property type="entry name" value="NADHDHGNASE2"/>
</dbReference>
<evidence type="ECO:0000256" key="4">
    <source>
        <dbReference type="ARBA" id="ARBA00012944"/>
    </source>
</evidence>
<dbReference type="InterPro" id="IPR001750">
    <property type="entry name" value="ND/Mrp_TM"/>
</dbReference>
<evidence type="ECO:0000256" key="1">
    <source>
        <dbReference type="ARBA" id="ARBA00003257"/>
    </source>
</evidence>
<keyword evidence="16 18" id="KW-0472">Membrane</keyword>
<evidence type="ECO:0000256" key="13">
    <source>
        <dbReference type="ARBA" id="ARBA00023027"/>
    </source>
</evidence>
<dbReference type="PANTHER" id="PTHR46552:SF1">
    <property type="entry name" value="NADH-UBIQUINONE OXIDOREDUCTASE CHAIN 2"/>
    <property type="match status" value="1"/>
</dbReference>
<feature type="transmembrane region" description="Helical" evidence="18">
    <location>
        <begin position="228"/>
        <end position="246"/>
    </location>
</feature>
<keyword evidence="13 18" id="KW-0520">NAD</keyword>